<dbReference type="RefSeq" id="WP_047403265.1">
    <property type="nucleotide sequence ID" value="NZ_CP069280.1"/>
</dbReference>
<reference evidence="1 2" key="1">
    <citation type="journal article" date="2014" name="J. Infect. Dis.">
        <title>Molecular characterization of a novel botulinum neurotoxin type H gene.</title>
        <authorList>
            <person name="Dover N."/>
            <person name="Barash J.R."/>
            <person name="Hill K.K."/>
            <person name="Xie G."/>
            <person name="Arnon S.S."/>
        </authorList>
    </citation>
    <scope>NUCLEOTIDE SEQUENCE [LARGE SCALE GENOMIC DNA]</scope>
    <source>
        <strain evidence="1 2">IBCA10-7060</strain>
    </source>
</reference>
<evidence type="ECO:0000313" key="1">
    <source>
        <dbReference type="EMBL" id="QRI54033.1"/>
    </source>
</evidence>
<accession>A0ABD7CKU1</accession>
<evidence type="ECO:0000313" key="2">
    <source>
        <dbReference type="Proteomes" id="UP000663464"/>
    </source>
</evidence>
<proteinExistence type="predicted"/>
<dbReference type="AlphaFoldDB" id="A0ABD7CKU1"/>
<sequence>MNKKIKTTDLDLNVSTGTMLYVDIDIFRFSYNQEIFNLTIKILDGENYEFFEEVELPEGKVIINHDDLRKFAFNWIFNNVEIVEEV</sequence>
<protein>
    <submittedName>
        <fullName evidence="1">Ubiquitin</fullName>
    </submittedName>
</protein>
<name>A0ABD7CKU1_CLOBO</name>
<gene>
    <name evidence="1" type="ORF">JQS73_02615</name>
</gene>
<dbReference type="Proteomes" id="UP000663464">
    <property type="component" value="Chromosome"/>
</dbReference>
<dbReference type="EMBL" id="CP069280">
    <property type="protein sequence ID" value="QRI54033.1"/>
    <property type="molecule type" value="Genomic_DNA"/>
</dbReference>
<organism evidence="1 2">
    <name type="scientific">Clostridium botulinum</name>
    <dbReference type="NCBI Taxonomy" id="1491"/>
    <lineage>
        <taxon>Bacteria</taxon>
        <taxon>Bacillati</taxon>
        <taxon>Bacillota</taxon>
        <taxon>Clostridia</taxon>
        <taxon>Eubacteriales</taxon>
        <taxon>Clostridiaceae</taxon>
        <taxon>Clostridium</taxon>
    </lineage>
</organism>